<dbReference type="PANTHER" id="PTHR33627:SF1">
    <property type="entry name" value="TRANSPOSASE"/>
    <property type="match status" value="1"/>
</dbReference>
<dbReference type="Pfam" id="PF13546">
    <property type="entry name" value="DDE_5"/>
    <property type="match status" value="1"/>
</dbReference>
<gene>
    <name evidence="3" type="ORF">HNR21_002041</name>
</gene>
<comment type="caution">
    <text evidence="3">The sequence shown here is derived from an EMBL/GenBank/DDBJ whole genome shotgun (WGS) entry which is preliminary data.</text>
</comment>
<dbReference type="RefSeq" id="WP_220500112.1">
    <property type="nucleotide sequence ID" value="NZ_JACJII010000001.1"/>
</dbReference>
<protein>
    <recommendedName>
        <fullName evidence="2">Transposase IS701-like DDE domain-containing protein</fullName>
    </recommendedName>
</protein>
<sequence>MRTVTRRPAHRPGPPHRAGPRPAPAGGLDTAVTEEIAELCAELLASLPRSDQRRRGAQYVRGLLATPGRKSIRNMAALLGGTGTEQSLHHFICHSTWDWTPVRRALAHRVTRAADPQAWVVRPLLIPKAGEHSAGVTRCTSPVDGQVRNAQRAVGVWTVTEQAGHPVNWRLHLPPAWLADGLRRRQAAIPEGLRPRSLSVHAVEACLELRAWGLAPRPVVLDTGEPDTVAALGLLRAAGLPFAARIGEQVSLTVADRALAGYDATPLPAGQIMRAARELRRPVTWLDGGAAAARRPCLVAAVRVRAACFPTAGAGRARPGGDLLLVGVGPAGPRWPAGLWLTDLPDAAAIVRYGGLTRRVDQDLAEITDRVGIRDYTGRTYGGWHRHVTLASAAHVIAAPPAAGMRTGRAS</sequence>
<evidence type="ECO:0000256" key="1">
    <source>
        <dbReference type="SAM" id="MobiDB-lite"/>
    </source>
</evidence>
<feature type="compositionally biased region" description="Basic residues" evidence="1">
    <location>
        <begin position="1"/>
        <end position="14"/>
    </location>
</feature>
<reference evidence="3 4" key="1">
    <citation type="submission" date="2020-08" db="EMBL/GenBank/DDBJ databases">
        <title>Sequencing the genomes of 1000 actinobacteria strains.</title>
        <authorList>
            <person name="Klenk H.-P."/>
        </authorList>
    </citation>
    <scope>NUCLEOTIDE SEQUENCE [LARGE SCALE GENOMIC DNA]</scope>
    <source>
        <strain evidence="3 4">DSM 45823</strain>
    </source>
</reference>
<dbReference type="InterPro" id="IPR039365">
    <property type="entry name" value="IS701-like"/>
</dbReference>
<feature type="domain" description="Transposase IS701-like DDE" evidence="2">
    <location>
        <begin position="42"/>
        <end position="287"/>
    </location>
</feature>
<organism evidence="3 4">
    <name type="scientific">Thermomonospora cellulosilytica</name>
    <dbReference type="NCBI Taxonomy" id="1411118"/>
    <lineage>
        <taxon>Bacteria</taxon>
        <taxon>Bacillati</taxon>
        <taxon>Actinomycetota</taxon>
        <taxon>Actinomycetes</taxon>
        <taxon>Streptosporangiales</taxon>
        <taxon>Thermomonosporaceae</taxon>
        <taxon>Thermomonospora</taxon>
    </lineage>
</organism>
<evidence type="ECO:0000259" key="2">
    <source>
        <dbReference type="Pfam" id="PF13546"/>
    </source>
</evidence>
<dbReference type="Proteomes" id="UP000539313">
    <property type="component" value="Unassembled WGS sequence"/>
</dbReference>
<proteinExistence type="predicted"/>
<name>A0A7W3MWF2_9ACTN</name>
<evidence type="ECO:0000313" key="3">
    <source>
        <dbReference type="EMBL" id="MBA9003159.1"/>
    </source>
</evidence>
<feature type="region of interest" description="Disordered" evidence="1">
    <location>
        <begin position="1"/>
        <end position="28"/>
    </location>
</feature>
<dbReference type="PANTHER" id="PTHR33627">
    <property type="entry name" value="TRANSPOSASE"/>
    <property type="match status" value="1"/>
</dbReference>
<dbReference type="InterPro" id="IPR038721">
    <property type="entry name" value="IS701-like_DDE_dom"/>
</dbReference>
<accession>A0A7W3MWF2</accession>
<evidence type="ECO:0000313" key="4">
    <source>
        <dbReference type="Proteomes" id="UP000539313"/>
    </source>
</evidence>
<dbReference type="AlphaFoldDB" id="A0A7W3MWF2"/>
<dbReference type="EMBL" id="JACJII010000001">
    <property type="protein sequence ID" value="MBA9003159.1"/>
    <property type="molecule type" value="Genomic_DNA"/>
</dbReference>
<keyword evidence="4" id="KW-1185">Reference proteome</keyword>